<organism evidence="5 6">
    <name type="scientific">Ceratopteris richardii</name>
    <name type="common">Triangle waterfern</name>
    <dbReference type="NCBI Taxonomy" id="49495"/>
    <lineage>
        <taxon>Eukaryota</taxon>
        <taxon>Viridiplantae</taxon>
        <taxon>Streptophyta</taxon>
        <taxon>Embryophyta</taxon>
        <taxon>Tracheophyta</taxon>
        <taxon>Polypodiopsida</taxon>
        <taxon>Polypodiidae</taxon>
        <taxon>Polypodiales</taxon>
        <taxon>Pteridineae</taxon>
        <taxon>Pteridaceae</taxon>
        <taxon>Parkerioideae</taxon>
        <taxon>Ceratopteris</taxon>
    </lineage>
</organism>
<keyword evidence="6" id="KW-1185">Reference proteome</keyword>
<reference evidence="5" key="1">
    <citation type="submission" date="2021-08" db="EMBL/GenBank/DDBJ databases">
        <title>WGS assembly of Ceratopteris richardii.</title>
        <authorList>
            <person name="Marchant D.B."/>
            <person name="Chen G."/>
            <person name="Jenkins J."/>
            <person name="Shu S."/>
            <person name="Leebens-Mack J."/>
            <person name="Grimwood J."/>
            <person name="Schmutz J."/>
            <person name="Soltis P."/>
            <person name="Soltis D."/>
            <person name="Chen Z.-H."/>
        </authorList>
    </citation>
    <scope>NUCLEOTIDE SEQUENCE</scope>
    <source>
        <strain evidence="5">Whitten #5841</strain>
        <tissue evidence="5">Leaf</tissue>
    </source>
</reference>
<dbReference type="GO" id="GO:0009639">
    <property type="term" value="P:response to red or far red light"/>
    <property type="evidence" value="ECO:0007669"/>
    <property type="project" value="InterPro"/>
</dbReference>
<dbReference type="Pfam" id="PF24994">
    <property type="entry name" value="GIL1_IRKI_C"/>
    <property type="match status" value="1"/>
</dbReference>
<feature type="compositionally biased region" description="Basic and acidic residues" evidence="2">
    <location>
        <begin position="69"/>
        <end position="78"/>
    </location>
</feature>
<dbReference type="InterPro" id="IPR006943">
    <property type="entry name" value="DUF641_pln"/>
</dbReference>
<feature type="domain" description="GIL1/IRKI C-terminal" evidence="4">
    <location>
        <begin position="491"/>
        <end position="543"/>
    </location>
</feature>
<keyword evidence="1" id="KW-0175">Coiled coil</keyword>
<evidence type="ECO:0000259" key="3">
    <source>
        <dbReference type="Pfam" id="PF04859"/>
    </source>
</evidence>
<dbReference type="InterPro" id="IPR040225">
    <property type="entry name" value="GIL1-like"/>
</dbReference>
<dbReference type="EMBL" id="CM035410">
    <property type="protein sequence ID" value="KAH7436116.1"/>
    <property type="molecule type" value="Genomic_DNA"/>
</dbReference>
<accession>A0A8T2UQG0</accession>
<evidence type="ECO:0000256" key="2">
    <source>
        <dbReference type="SAM" id="MobiDB-lite"/>
    </source>
</evidence>
<evidence type="ECO:0000256" key="1">
    <source>
        <dbReference type="SAM" id="Coils"/>
    </source>
</evidence>
<dbReference type="Proteomes" id="UP000825935">
    <property type="component" value="Chromosome 5"/>
</dbReference>
<feature type="coiled-coil region" evidence="1">
    <location>
        <begin position="259"/>
        <end position="293"/>
    </location>
</feature>
<sequence length="555" mass="62966">MISSRLSSMAGPPLESPPKASSRSEYMQKMPQADEKSPSIELARRFMRMRMRTDISDEIAVSQSSSGRWKAESPSRHQSLERVTEGLLGMTTDIVGSSHAAHVASSSLPTDSNMLDVKVRVLETLISKVFSAVSTLRSSFLQMQMARLSSNWDMVETSERDVATHIRHLSELNKSFLERHATISAQSVEPGSSKMRPIDSLRFREHQHQQQQSFQTPLQQPQLQSQTQIHLPKDVDLLKSYEGIISNFHIEIRKRNAEVESLKDMLAESTLKNEKLEKKVKRLEKLVAKEVASSNEYGASISDGSVPTPQLLEGAVQESYEMSSSFTRLLVSLMKAAQWDLDAACDSIEVGIKYARRADRKYALESYICQQMWNGFENDDFYIFGGISSVIDPEKRRKECFDEYLDIQATDPLQLISVNPDCLFGKFCHKKFLQLVHPKMEISFFGNFEHRNHITEGRHPNSQFYQSFLRLAKTVWLVHRLANSFNPTANIFQVRRGTRFSPSCMISVVMGMELDENQLPAKVGFSVMPGFRLGTLVIKSQVYLESSETKTDRVA</sequence>
<feature type="region of interest" description="Disordered" evidence="2">
    <location>
        <begin position="1"/>
        <end position="37"/>
    </location>
</feature>
<dbReference type="Pfam" id="PF04859">
    <property type="entry name" value="DUF641"/>
    <property type="match status" value="1"/>
</dbReference>
<protein>
    <recommendedName>
        <fullName evidence="7">DUF641 domain-containing protein</fullName>
    </recommendedName>
</protein>
<dbReference type="GO" id="GO:0009959">
    <property type="term" value="P:negative gravitropism"/>
    <property type="evidence" value="ECO:0007669"/>
    <property type="project" value="InterPro"/>
</dbReference>
<name>A0A8T2UQG0_CERRI</name>
<evidence type="ECO:0000313" key="5">
    <source>
        <dbReference type="EMBL" id="KAH7436116.1"/>
    </source>
</evidence>
<evidence type="ECO:0008006" key="7">
    <source>
        <dbReference type="Google" id="ProtNLM"/>
    </source>
</evidence>
<gene>
    <name evidence="5" type="ORF">KP509_05G003500</name>
</gene>
<feature type="region of interest" description="Disordered" evidence="2">
    <location>
        <begin position="59"/>
        <end position="78"/>
    </location>
</feature>
<evidence type="ECO:0000313" key="6">
    <source>
        <dbReference type="Proteomes" id="UP000825935"/>
    </source>
</evidence>
<dbReference type="PANTHER" id="PTHR31161">
    <property type="entry name" value="PROTEIN GRAVITROPIC IN THE LIGHT 1"/>
    <property type="match status" value="1"/>
</dbReference>
<proteinExistence type="predicted"/>
<dbReference type="OrthoDB" id="1915848at2759"/>
<dbReference type="InterPro" id="IPR056813">
    <property type="entry name" value="GIL1_IRKI_C"/>
</dbReference>
<feature type="domain" description="DUF641" evidence="3">
    <location>
        <begin position="119"/>
        <end position="279"/>
    </location>
</feature>
<evidence type="ECO:0000259" key="4">
    <source>
        <dbReference type="Pfam" id="PF24994"/>
    </source>
</evidence>
<dbReference type="AlphaFoldDB" id="A0A8T2UQG0"/>
<comment type="caution">
    <text evidence="5">The sequence shown here is derived from an EMBL/GenBank/DDBJ whole genome shotgun (WGS) entry which is preliminary data.</text>
</comment>